<evidence type="ECO:0000313" key="1">
    <source>
        <dbReference type="EMBL" id="CAE2220677.1"/>
    </source>
</evidence>
<proteinExistence type="predicted"/>
<gene>
    <name evidence="1" type="ORF">OAUR00152_LOCUS8222</name>
</gene>
<protein>
    <submittedName>
        <fullName evidence="1">Uncharacterized protein</fullName>
    </submittedName>
</protein>
<organism evidence="1">
    <name type="scientific">Odontella aurita</name>
    <dbReference type="NCBI Taxonomy" id="265563"/>
    <lineage>
        <taxon>Eukaryota</taxon>
        <taxon>Sar</taxon>
        <taxon>Stramenopiles</taxon>
        <taxon>Ochrophyta</taxon>
        <taxon>Bacillariophyta</taxon>
        <taxon>Mediophyceae</taxon>
        <taxon>Biddulphiophycidae</taxon>
        <taxon>Eupodiscales</taxon>
        <taxon>Odontellaceae</taxon>
        <taxon>Odontella</taxon>
    </lineage>
</organism>
<accession>A0A7S4I753</accession>
<dbReference type="AlphaFoldDB" id="A0A7S4I753"/>
<sequence length="100" mass="11079">MEPSGENIEKYFAFGYFKDEEINGTVPCKFLDLTLNCPVGTQACLERSFGKDVMSKASMFSHGDGKQATINVTADRQNLNQHAAYFPAMAQTLMKTLAFV</sequence>
<name>A0A7S4I753_9STRA</name>
<reference evidence="1" key="1">
    <citation type="submission" date="2021-01" db="EMBL/GenBank/DDBJ databases">
        <authorList>
            <person name="Corre E."/>
            <person name="Pelletier E."/>
            <person name="Niang G."/>
            <person name="Scheremetjew M."/>
            <person name="Finn R."/>
            <person name="Kale V."/>
            <person name="Holt S."/>
            <person name="Cochrane G."/>
            <person name="Meng A."/>
            <person name="Brown T."/>
            <person name="Cohen L."/>
        </authorList>
    </citation>
    <scope>NUCLEOTIDE SEQUENCE</scope>
    <source>
        <strain evidence="1">Isolate 1302-5</strain>
    </source>
</reference>
<dbReference type="EMBL" id="HBKQ01012100">
    <property type="protein sequence ID" value="CAE2220677.1"/>
    <property type="molecule type" value="Transcribed_RNA"/>
</dbReference>